<dbReference type="PANTHER" id="PTHR30173">
    <property type="entry name" value="SIGMA 19 FACTOR"/>
    <property type="match status" value="1"/>
</dbReference>
<dbReference type="Gene3D" id="3.10.450.50">
    <property type="match status" value="1"/>
</dbReference>
<name>A0A562I7T9_MICOL</name>
<dbReference type="InterPro" id="IPR052704">
    <property type="entry name" value="ECF_Sigma-70_Domain"/>
</dbReference>
<dbReference type="AlphaFoldDB" id="A0A562I7T9"/>
<protein>
    <submittedName>
        <fullName evidence="1">RNA polymerase sigma-70 factor (ECF subfamily)</fullName>
    </submittedName>
</protein>
<evidence type="ECO:0000313" key="1">
    <source>
        <dbReference type="EMBL" id="TWH66848.1"/>
    </source>
</evidence>
<comment type="caution">
    <text evidence="1">The sequence shown here is derived from an EMBL/GenBank/DDBJ whole genome shotgun (WGS) entry which is preliminary data.</text>
</comment>
<dbReference type="SUPFAM" id="SSF54427">
    <property type="entry name" value="NTF2-like"/>
    <property type="match status" value="1"/>
</dbReference>
<proteinExistence type="predicted"/>
<accession>A0A562I7T9</accession>
<gene>
    <name evidence="1" type="ORF">JD77_01806</name>
</gene>
<sequence>MAATRSGELAELVRVLAPDVVLVGDSGGHFPAARRPVTGADKVGKLLLGLFRQAGRYVQPLRARPALVDGSLGLQLETVHPDGRPLRQVIAFTVHGGRITGIFNQLNPEKMARVPALAETDTWPPRW</sequence>
<dbReference type="InterPro" id="IPR032710">
    <property type="entry name" value="NTF2-like_dom_sf"/>
</dbReference>
<dbReference type="PANTHER" id="PTHR30173:SF43">
    <property type="entry name" value="ECF RNA POLYMERASE SIGMA FACTOR SIGI-RELATED"/>
    <property type="match status" value="1"/>
</dbReference>
<dbReference type="Proteomes" id="UP000319825">
    <property type="component" value="Unassembled WGS sequence"/>
</dbReference>
<evidence type="ECO:0000313" key="2">
    <source>
        <dbReference type="Proteomes" id="UP000319825"/>
    </source>
</evidence>
<dbReference type="EMBL" id="VLKE01000001">
    <property type="protein sequence ID" value="TWH66848.1"/>
    <property type="molecule type" value="Genomic_DNA"/>
</dbReference>
<organism evidence="1 2">
    <name type="scientific">Micromonospora olivasterospora</name>
    <dbReference type="NCBI Taxonomy" id="1880"/>
    <lineage>
        <taxon>Bacteria</taxon>
        <taxon>Bacillati</taxon>
        <taxon>Actinomycetota</taxon>
        <taxon>Actinomycetes</taxon>
        <taxon>Micromonosporales</taxon>
        <taxon>Micromonosporaceae</taxon>
        <taxon>Micromonospora</taxon>
    </lineage>
</organism>
<keyword evidence="2" id="KW-1185">Reference proteome</keyword>
<reference evidence="1 2" key="1">
    <citation type="submission" date="2019-07" db="EMBL/GenBank/DDBJ databases">
        <title>R&amp;d 2014.</title>
        <authorList>
            <person name="Klenk H.-P."/>
        </authorList>
    </citation>
    <scope>NUCLEOTIDE SEQUENCE [LARGE SCALE GENOMIC DNA]</scope>
    <source>
        <strain evidence="1 2">DSM 43868</strain>
    </source>
</reference>
<dbReference type="GO" id="GO:0016987">
    <property type="term" value="F:sigma factor activity"/>
    <property type="evidence" value="ECO:0007669"/>
    <property type="project" value="TreeGrafter"/>
</dbReference>